<name>A0A6S6M547_9BACT</name>
<feature type="transmembrane region" description="Helical" evidence="1">
    <location>
        <begin position="12"/>
        <end position="35"/>
    </location>
</feature>
<keyword evidence="3" id="KW-1185">Reference proteome</keyword>
<keyword evidence="1" id="KW-1133">Transmembrane helix</keyword>
<accession>A0A6S6M547</accession>
<dbReference type="KEGG" id="gbn:GEOBRER4_15210"/>
<keyword evidence="1" id="KW-0472">Membrane</keyword>
<reference evidence="2 3" key="1">
    <citation type="submission" date="2020-06" db="EMBL/GenBank/DDBJ databases">
        <title>Interaction of electrochemicaly active bacteria, Geobacter bremensis R4 on different carbon anode.</title>
        <authorList>
            <person name="Meng L."/>
            <person name="Yoshida N."/>
        </authorList>
    </citation>
    <scope>NUCLEOTIDE SEQUENCE [LARGE SCALE GENOMIC DNA]</scope>
    <source>
        <strain evidence="2 3">R4</strain>
    </source>
</reference>
<proteinExistence type="predicted"/>
<gene>
    <name evidence="2" type="ORF">GEOBRER4_n1581</name>
</gene>
<protein>
    <submittedName>
        <fullName evidence="2">Uncharacterized protein</fullName>
    </submittedName>
</protein>
<dbReference type="RefSeq" id="WP_185244905.1">
    <property type="nucleotide sequence ID" value="NZ_AP023213.1"/>
</dbReference>
<dbReference type="EMBL" id="AP023213">
    <property type="protein sequence ID" value="BCG46771.1"/>
    <property type="molecule type" value="Genomic_DNA"/>
</dbReference>
<dbReference type="AlphaFoldDB" id="A0A6S6M547"/>
<feature type="transmembrane region" description="Helical" evidence="1">
    <location>
        <begin position="41"/>
        <end position="60"/>
    </location>
</feature>
<evidence type="ECO:0000313" key="3">
    <source>
        <dbReference type="Proteomes" id="UP000515472"/>
    </source>
</evidence>
<keyword evidence="1" id="KW-0812">Transmembrane</keyword>
<evidence type="ECO:0000256" key="1">
    <source>
        <dbReference type="SAM" id="Phobius"/>
    </source>
</evidence>
<organism evidence="2 3">
    <name type="scientific">Citrifermentans bremense</name>
    <dbReference type="NCBI Taxonomy" id="60035"/>
    <lineage>
        <taxon>Bacteria</taxon>
        <taxon>Pseudomonadati</taxon>
        <taxon>Thermodesulfobacteriota</taxon>
        <taxon>Desulfuromonadia</taxon>
        <taxon>Geobacterales</taxon>
        <taxon>Geobacteraceae</taxon>
        <taxon>Citrifermentans</taxon>
    </lineage>
</organism>
<sequence>MQKDKEKTQLEISVIGRLISLEAFAFVMALVSLVYGAWEDSYWNIALGMVILVGTSLFVLKCRNCRGRDRDRDRAK</sequence>
<dbReference type="Proteomes" id="UP000515472">
    <property type="component" value="Chromosome"/>
</dbReference>
<evidence type="ECO:0000313" key="2">
    <source>
        <dbReference type="EMBL" id="BCG46771.1"/>
    </source>
</evidence>